<gene>
    <name evidence="3" type="ORF">DW967_16590</name>
</gene>
<evidence type="ECO:0000259" key="2">
    <source>
        <dbReference type="SMART" id="SM00458"/>
    </source>
</evidence>
<dbReference type="CDD" id="cd00161">
    <property type="entry name" value="beta-trefoil_Ricin-like"/>
    <property type="match status" value="2"/>
</dbReference>
<proteinExistence type="predicted"/>
<name>A0A413Q2U2_9FIRM</name>
<dbReference type="SUPFAM" id="SSF54001">
    <property type="entry name" value="Cysteine proteinases"/>
    <property type="match status" value="1"/>
</dbReference>
<dbReference type="Proteomes" id="UP000283721">
    <property type="component" value="Unassembled WGS sequence"/>
</dbReference>
<organism evidence="3 4">
    <name type="scientific">Agathobacter rectalis</name>
    <dbReference type="NCBI Taxonomy" id="39491"/>
    <lineage>
        <taxon>Bacteria</taxon>
        <taxon>Bacillati</taxon>
        <taxon>Bacillota</taxon>
        <taxon>Clostridia</taxon>
        <taxon>Lachnospirales</taxon>
        <taxon>Lachnospiraceae</taxon>
        <taxon>Agathobacter</taxon>
    </lineage>
</organism>
<evidence type="ECO:0000313" key="4">
    <source>
        <dbReference type="Proteomes" id="UP000283721"/>
    </source>
</evidence>
<evidence type="ECO:0000313" key="3">
    <source>
        <dbReference type="EMBL" id="RGZ87936.1"/>
    </source>
</evidence>
<feature type="chain" id="PRO_5019045234" description="Ricin B lectin domain-containing protein" evidence="1">
    <location>
        <begin position="32"/>
        <end position="932"/>
    </location>
</feature>
<dbReference type="InterPro" id="IPR008044">
    <property type="entry name" value="Phage_lysin"/>
</dbReference>
<comment type="caution">
    <text evidence="3">The sequence shown here is derived from an EMBL/GenBank/DDBJ whole genome shotgun (WGS) entry which is preliminary data.</text>
</comment>
<feature type="domain" description="Ricin B lectin" evidence="2">
    <location>
        <begin position="461"/>
        <end position="596"/>
    </location>
</feature>
<dbReference type="Pfam" id="PF14200">
    <property type="entry name" value="RicinB_lectin_2"/>
    <property type="match status" value="2"/>
</dbReference>
<dbReference type="Pfam" id="PF05382">
    <property type="entry name" value="Amidase_5"/>
    <property type="match status" value="1"/>
</dbReference>
<keyword evidence="1" id="KW-0732">Signal</keyword>
<dbReference type="InterPro" id="IPR000772">
    <property type="entry name" value="Ricin_B_lectin"/>
</dbReference>
<dbReference type="InterPro" id="IPR035992">
    <property type="entry name" value="Ricin_B-like_lectins"/>
</dbReference>
<dbReference type="SUPFAM" id="SSF50370">
    <property type="entry name" value="Ricin B-like lectins"/>
    <property type="match status" value="2"/>
</dbReference>
<dbReference type="Gene3D" id="2.80.10.50">
    <property type="match status" value="3"/>
</dbReference>
<sequence length="932" mass="103908">MTKHVLKRMIGVVLCLCLLLQLLPQAQNVLAASSKVETALDWAQKIADDNSHGYSQQHRNGPDYDCSSYVSTALVKAGLNDNGSLTTYTMKKYLCSKGFTWIPWSSIGGQSGLKRGDILLDEDTHTEFYIGNGKMIGAHRDYGYPATGDQTGKEISVQNFYNNQYGISWNGVLRYEETNPVTTTPSIWKNSDSYTVGNSATLTWNSVDNATGYWFSVWYKGEQIVTTQVSGSSEYTLNNLGEGEYTAFITAYNDISSKQGSVTFRVNYLDIGTNFIANIIKVDSWSHVVNDNTNACIGKEEGNANEYYEFTRQSDGAYIIKSLEDGKYLEVSDGGNKNGQNVGFGDYTGENNQRWYIKNGSSGKILIPKNATESCLDISNNGSAVGTNAQIWAQAGVAAQEFSIYTQSNIPNFINFGDDFYANIIKASTWSTLVNKNPNLEVGGEGEAEGSDIWHFRRMKDGTYIIQSLFDGKYLDVEKFSDQKGANVYCYDYTGDSNQRWYLTLGKNGKVLIPKNATRLCLDVSNDGSDAGTNAQLWEPNGTTAQEFNVYKEDTIKLGTANVTLSNNNYIYDGKEKKPDVTVKYGYATLQQGTDYTVEYSNNVKAGTATVTIKGTGIYSGTVSKNFEIKEALYTVYGYQVVINGNFDLKYYIDLSKEAANDTDAYIEFKVGDRVQKVKQRETSNGHYVYTCEVPVAQIGDKVTATLHYKDKLYALSQYSVKDYLNTIVQNKDKKEEYGKAGDIASAILNYGARAQIYFGYKTDSLVNSALSDAEIKKVDSILAQDIKNAITNKESGNLENNDFKYYGDSLVCKSDTGMKLYFENKNSLSLKEIEKKYDISVKDCKKQVSKSINGNMICITINDLNATELDDNFVVQITNKQNSSQSMSVSISPYMYIKKSMDSRNAKLINLSKAMYWYSQKAMEYSMTENR</sequence>
<dbReference type="AlphaFoldDB" id="A0A413Q2U2"/>
<dbReference type="PROSITE" id="PS50231">
    <property type="entry name" value="RICIN_B_LECTIN"/>
    <property type="match status" value="1"/>
</dbReference>
<dbReference type="EMBL" id="QSES01000053">
    <property type="protein sequence ID" value="RGZ87936.1"/>
    <property type="molecule type" value="Genomic_DNA"/>
</dbReference>
<dbReference type="SMART" id="SM00458">
    <property type="entry name" value="RICIN"/>
    <property type="match status" value="2"/>
</dbReference>
<feature type="signal peptide" evidence="1">
    <location>
        <begin position="1"/>
        <end position="31"/>
    </location>
</feature>
<accession>A0A413Q2U2</accession>
<protein>
    <recommendedName>
        <fullName evidence="2">Ricin B lectin domain-containing protein</fullName>
    </recommendedName>
</protein>
<dbReference type="InterPro" id="IPR038765">
    <property type="entry name" value="Papain-like_cys_pep_sf"/>
</dbReference>
<dbReference type="Gene3D" id="3.90.1720.10">
    <property type="entry name" value="endopeptidase domain like (from Nostoc punctiforme)"/>
    <property type="match status" value="1"/>
</dbReference>
<evidence type="ECO:0000256" key="1">
    <source>
        <dbReference type="SAM" id="SignalP"/>
    </source>
</evidence>
<feature type="domain" description="Ricin B lectin" evidence="2">
    <location>
        <begin position="315"/>
        <end position="457"/>
    </location>
</feature>
<reference evidence="3 4" key="1">
    <citation type="submission" date="2018-08" db="EMBL/GenBank/DDBJ databases">
        <title>A genome reference for cultivated species of the human gut microbiota.</title>
        <authorList>
            <person name="Zou Y."/>
            <person name="Xue W."/>
            <person name="Luo G."/>
        </authorList>
    </citation>
    <scope>NUCLEOTIDE SEQUENCE [LARGE SCALE GENOMIC DNA]</scope>
    <source>
        <strain evidence="3 4">AM47-6BH</strain>
    </source>
</reference>